<dbReference type="Pfam" id="PF05195">
    <property type="entry name" value="AMP_N"/>
    <property type="match status" value="1"/>
</dbReference>
<keyword evidence="5" id="KW-0464">Manganese</keyword>
<protein>
    <recommendedName>
        <fullName evidence="6">Aminopeptidase P N-terminal domain-containing protein</fullName>
    </recommendedName>
</protein>
<dbReference type="CDD" id="cd01087">
    <property type="entry name" value="Prolidase"/>
    <property type="match status" value="1"/>
</dbReference>
<dbReference type="SUPFAM" id="SSF53092">
    <property type="entry name" value="Creatinase/prolidase N-terminal domain"/>
    <property type="match status" value="1"/>
</dbReference>
<dbReference type="GO" id="GO:0046872">
    <property type="term" value="F:metal ion binding"/>
    <property type="evidence" value="ECO:0007669"/>
    <property type="project" value="UniProtKB-KW"/>
</dbReference>
<dbReference type="Gene3D" id="3.40.350.10">
    <property type="entry name" value="Creatinase/prolidase N-terminal domain"/>
    <property type="match status" value="1"/>
</dbReference>
<dbReference type="Gene3D" id="3.90.230.10">
    <property type="entry name" value="Creatinase/methionine aminopeptidase superfamily"/>
    <property type="match status" value="1"/>
</dbReference>
<dbReference type="InterPro" id="IPR000994">
    <property type="entry name" value="Pept_M24"/>
</dbReference>
<dbReference type="InterPro" id="IPR029149">
    <property type="entry name" value="Creatin/AminoP/Spt16_N"/>
</dbReference>
<sequence>MLPVNHHNIFKTCRSVIFKKFCTKVVENVVKGTVCDINVTKTLGQPAPHTHPHLIGEDEVTPLIKKYEYQCRRQKLVDAILEHSKKLNLPFQNHMIIIPSTSKQYMSDKIPYVFRQNTEFLYLSGCQEPDTCLVITAGGNTSDHKTTLFTRDKDNHAEIWDGPRTHPEEAIGFFGVDNSLPMSDLSKFLNSWRKSLSNIHLWYDFDNAPHTEIHKIVCEYLKDSSNNSFESPRNFIHGLRLYKSPAEIALMQRSCDIASKAFVESMGFSRPGIGENQLFAKMDFECRIRGAEYLAYPPVVAGGNRATIIHYINNNQLVYGNELVLMDAGCEYHGYASDITRTWPVNGKFTEPQREMYEIVLEVQKELIELCGKTPSLDALFECMCLLLGKRLQSLGLINVQPANNYLMKAAYQLCPHHVSHYLGMDVHDTPSIGRNIKIKPGMIITVEPGIYISEKSSLPKQYHGIGIRIEDDVLITVNGPVVLSRKCPKEIDEIEKIVCEGLSNK</sequence>
<evidence type="ECO:0000313" key="8">
    <source>
        <dbReference type="Proteomes" id="UP001566132"/>
    </source>
</evidence>
<dbReference type="AlphaFoldDB" id="A0ABD1EW70"/>
<evidence type="ECO:0000313" key="7">
    <source>
        <dbReference type="EMBL" id="KAL1505290.1"/>
    </source>
</evidence>
<evidence type="ECO:0000256" key="3">
    <source>
        <dbReference type="ARBA" id="ARBA00022723"/>
    </source>
</evidence>
<proteinExistence type="inferred from homology"/>
<dbReference type="SMART" id="SM01011">
    <property type="entry name" value="AMP_N"/>
    <property type="match status" value="1"/>
</dbReference>
<dbReference type="SUPFAM" id="SSF55920">
    <property type="entry name" value="Creatinase/aminopeptidase"/>
    <property type="match status" value="1"/>
</dbReference>
<comment type="similarity">
    <text evidence="2">Belongs to the peptidase M24B family.</text>
</comment>
<keyword evidence="3" id="KW-0479">Metal-binding</keyword>
<dbReference type="PANTHER" id="PTHR43226">
    <property type="entry name" value="XAA-PRO AMINOPEPTIDASE 3"/>
    <property type="match status" value="1"/>
</dbReference>
<dbReference type="PANTHER" id="PTHR43226:SF4">
    <property type="entry name" value="XAA-PRO AMINOPEPTIDASE 3"/>
    <property type="match status" value="1"/>
</dbReference>
<gene>
    <name evidence="7" type="ORF">ABEB36_004885</name>
</gene>
<keyword evidence="8" id="KW-1185">Reference proteome</keyword>
<dbReference type="EMBL" id="JBDJPC010000004">
    <property type="protein sequence ID" value="KAL1505290.1"/>
    <property type="molecule type" value="Genomic_DNA"/>
</dbReference>
<dbReference type="InterPro" id="IPR007865">
    <property type="entry name" value="Aminopep_P_N"/>
</dbReference>
<keyword evidence="4" id="KW-0378">Hydrolase</keyword>
<evidence type="ECO:0000256" key="1">
    <source>
        <dbReference type="ARBA" id="ARBA00001936"/>
    </source>
</evidence>
<comment type="cofactor">
    <cofactor evidence="1">
        <name>Mn(2+)</name>
        <dbReference type="ChEBI" id="CHEBI:29035"/>
    </cofactor>
</comment>
<organism evidence="7 8">
    <name type="scientific">Hypothenemus hampei</name>
    <name type="common">Coffee berry borer</name>
    <dbReference type="NCBI Taxonomy" id="57062"/>
    <lineage>
        <taxon>Eukaryota</taxon>
        <taxon>Metazoa</taxon>
        <taxon>Ecdysozoa</taxon>
        <taxon>Arthropoda</taxon>
        <taxon>Hexapoda</taxon>
        <taxon>Insecta</taxon>
        <taxon>Pterygota</taxon>
        <taxon>Neoptera</taxon>
        <taxon>Endopterygota</taxon>
        <taxon>Coleoptera</taxon>
        <taxon>Polyphaga</taxon>
        <taxon>Cucujiformia</taxon>
        <taxon>Curculionidae</taxon>
        <taxon>Scolytinae</taxon>
        <taxon>Hypothenemus</taxon>
    </lineage>
</organism>
<dbReference type="InterPro" id="IPR052433">
    <property type="entry name" value="X-Pro_dipept-like"/>
</dbReference>
<reference evidence="7 8" key="1">
    <citation type="submission" date="2024-05" db="EMBL/GenBank/DDBJ databases">
        <title>Genetic variation in Jamaican populations of the coffee berry borer (Hypothenemus hampei).</title>
        <authorList>
            <person name="Errbii M."/>
            <person name="Myrie A."/>
        </authorList>
    </citation>
    <scope>NUCLEOTIDE SEQUENCE [LARGE SCALE GENOMIC DNA]</scope>
    <source>
        <strain evidence="7">JA-Hopewell-2020-01-JO</strain>
        <tissue evidence="7">Whole body</tissue>
    </source>
</reference>
<feature type="domain" description="Aminopeptidase P N-terminal" evidence="6">
    <location>
        <begin position="64"/>
        <end position="210"/>
    </location>
</feature>
<dbReference type="FunFam" id="3.90.230.10:FF:000002">
    <property type="entry name" value="Xaa-Pro aminopeptidase 3"/>
    <property type="match status" value="1"/>
</dbReference>
<evidence type="ECO:0000256" key="2">
    <source>
        <dbReference type="ARBA" id="ARBA00008766"/>
    </source>
</evidence>
<evidence type="ECO:0000259" key="6">
    <source>
        <dbReference type="SMART" id="SM01011"/>
    </source>
</evidence>
<dbReference type="InterPro" id="IPR036005">
    <property type="entry name" value="Creatinase/aminopeptidase-like"/>
</dbReference>
<evidence type="ECO:0000256" key="4">
    <source>
        <dbReference type="ARBA" id="ARBA00022801"/>
    </source>
</evidence>
<comment type="caution">
    <text evidence="7">The sequence shown here is derived from an EMBL/GenBank/DDBJ whole genome shotgun (WGS) entry which is preliminary data.</text>
</comment>
<evidence type="ECO:0000256" key="5">
    <source>
        <dbReference type="ARBA" id="ARBA00023211"/>
    </source>
</evidence>
<accession>A0ABD1EW70</accession>
<dbReference type="Proteomes" id="UP001566132">
    <property type="component" value="Unassembled WGS sequence"/>
</dbReference>
<dbReference type="GO" id="GO:0016787">
    <property type="term" value="F:hydrolase activity"/>
    <property type="evidence" value="ECO:0007669"/>
    <property type="project" value="UniProtKB-KW"/>
</dbReference>
<dbReference type="Pfam" id="PF00557">
    <property type="entry name" value="Peptidase_M24"/>
    <property type="match status" value="1"/>
</dbReference>
<name>A0ABD1EW70_HYPHA</name>